<dbReference type="AlphaFoldDB" id="A0A556TNX2"/>
<keyword evidence="3" id="KW-1185">Reference proteome</keyword>
<dbReference type="Proteomes" id="UP000319801">
    <property type="component" value="Unassembled WGS sequence"/>
</dbReference>
<accession>A0A556TNX2</accession>
<sequence>MKEVKHVNQCEVSAKASSNPHPLSTLKELYAGFVWGKRGAHSVKLGGWGTRPLHMHTHSNESFDLSHLQIKYQEPTLQQGQRSSELVNSLRRKLQLTAPSTTTPPLITSTSTLSLLSLHIAGPMVNPVPYSDFLEACNCFLLQCSTLSRCSCKDSIAFVVPQLTDRVIVEPRRTPFIKHFKEVFGKSLGVVCETLYRVDLWSPVLPSSFQTPCPHTHEHESSLGTLTPDETGREEAVCAL</sequence>
<dbReference type="EMBL" id="VCAZ01000008">
    <property type="protein sequence ID" value="TSK28240.1"/>
    <property type="molecule type" value="Genomic_DNA"/>
</dbReference>
<evidence type="ECO:0000313" key="3">
    <source>
        <dbReference type="Proteomes" id="UP000319801"/>
    </source>
</evidence>
<organism evidence="2 3">
    <name type="scientific">Bagarius yarrelli</name>
    <name type="common">Goonch</name>
    <name type="synonym">Bagrus yarrelli</name>
    <dbReference type="NCBI Taxonomy" id="175774"/>
    <lineage>
        <taxon>Eukaryota</taxon>
        <taxon>Metazoa</taxon>
        <taxon>Chordata</taxon>
        <taxon>Craniata</taxon>
        <taxon>Vertebrata</taxon>
        <taxon>Euteleostomi</taxon>
        <taxon>Actinopterygii</taxon>
        <taxon>Neopterygii</taxon>
        <taxon>Teleostei</taxon>
        <taxon>Ostariophysi</taxon>
        <taxon>Siluriformes</taxon>
        <taxon>Sisoridae</taxon>
        <taxon>Sisorinae</taxon>
        <taxon>Bagarius</taxon>
    </lineage>
</organism>
<evidence type="ECO:0000256" key="1">
    <source>
        <dbReference type="SAM" id="MobiDB-lite"/>
    </source>
</evidence>
<reference evidence="2 3" key="1">
    <citation type="journal article" date="2019" name="Genome Biol. Evol.">
        <title>Whole-Genome Sequencing of the Giant Devil Catfish, Bagarius yarrelli.</title>
        <authorList>
            <person name="Jiang W."/>
            <person name="Lv Y."/>
            <person name="Cheng L."/>
            <person name="Yang K."/>
            <person name="Chao B."/>
            <person name="Wang X."/>
            <person name="Li Y."/>
            <person name="Pan X."/>
            <person name="You X."/>
            <person name="Zhang Y."/>
            <person name="Yang J."/>
            <person name="Li J."/>
            <person name="Zhang X."/>
            <person name="Liu S."/>
            <person name="Sun C."/>
            <person name="Yang J."/>
            <person name="Shi Q."/>
        </authorList>
    </citation>
    <scope>NUCLEOTIDE SEQUENCE [LARGE SCALE GENOMIC DNA]</scope>
    <source>
        <strain evidence="2">JWS20170419001</strain>
        <tissue evidence="2">Muscle</tissue>
    </source>
</reference>
<evidence type="ECO:0000313" key="2">
    <source>
        <dbReference type="EMBL" id="TSK28240.1"/>
    </source>
</evidence>
<proteinExistence type="predicted"/>
<gene>
    <name evidence="2" type="ORF">Baya_2427</name>
</gene>
<name>A0A556TNX2_BAGYA</name>
<comment type="caution">
    <text evidence="2">The sequence shown here is derived from an EMBL/GenBank/DDBJ whole genome shotgun (WGS) entry which is preliminary data.</text>
</comment>
<protein>
    <submittedName>
        <fullName evidence="2">Uncharacterized protein</fullName>
    </submittedName>
</protein>
<feature type="region of interest" description="Disordered" evidence="1">
    <location>
        <begin position="1"/>
        <end position="21"/>
    </location>
</feature>